<feature type="compositionally biased region" description="Polar residues" evidence="1">
    <location>
        <begin position="561"/>
        <end position="578"/>
    </location>
</feature>
<comment type="caution">
    <text evidence="2">The sequence shown here is derived from an EMBL/GenBank/DDBJ whole genome shotgun (WGS) entry which is preliminary data.</text>
</comment>
<feature type="compositionally biased region" description="Low complexity" evidence="1">
    <location>
        <begin position="705"/>
        <end position="731"/>
    </location>
</feature>
<sequence length="1026" mass="102996">MSFLPGGNTVPFSYSTLTGATAQTSGFAQAAAPAPGDGQVSGNHIGVPPGGGLASSPNVPRPGTSIDPATGKPHTAGLTRAELEAKKAAAAGVAAFGGGGGLGSSPNVPAPGTSINPETGLPHTAGLTRAELEQIKAKGADLLDPTPLNVQARRGSDVKSDDIGTAATGGRRLSDLSGREQAALQLSGAAGLAPVKGKDTESSVTPTPQSGTSAPPAPAASDKTAPAEEQNYYQTAGEMTPGLELPGGWGPVKTTGFPGSGPDAPTSLYEDVAQGLDKVGRAAFASIPSPIKDAFSSSSTDTTKSVPTPANAPAPRSPTLSAGSPGGRRASAAAIFDQAKEQANKVLADVQGTLQNTQRRASANLGNASPLLQQVRNFVGEALNTAPAGSASLGFVGTHPGAPPLGIAPRFSFPSQEPAGARPGEHTSGVGALPGPSTESGVAVLPEEKKAQQTLPSQENQGVLPGETSGGIGALPGKHGETGVAELPDEKTTRPYSDSNPISGSSGSAGPSGSREFTPGFGETTTAAPADHNVSGLTTTEVPHIREQAATPLVEEAPDLTTAQPNVKESSGLITSTVPDVHAEVSTTAITELESEPASAPTLSSAQQHTSAPTSAFDTETVPAPTSSFVARSEERPDGAGFAHPVSGGQEPSSSAVPVHAEDQPVTSSTTSTKSLGTSYGGLAPALPATVLGLGAARGATDLETAPVASDTASTPASADSAPIVDSSSTTTDHESSPLATVPETASATTITEAKPSTLSPGSQVPETRHANDRTTSTASVTAIRHGHEGTGFRGSPLVEESNLSSSGSVSDGQRSTTAGTGSSHTTSLTPGKEHEGIGHPATRAVEGATREPGSYPTPEHARDPSAASALHEDSATHGHTTDHHSGLLADERARAKELINEPAHPIHTEAGEDVPPLTNKAHPALDEHLAHNTSDKHTPLHDHLQDPAPHHTSVLSTPSKPATPSTPPQSPVATTNGRSSVVGSSSPTTPKASVESGHRRTDSGASGEKKKKHGFMSKIKEKLSK</sequence>
<feature type="compositionally biased region" description="Low complexity" evidence="1">
    <location>
        <begin position="972"/>
        <end position="991"/>
    </location>
</feature>
<feature type="region of interest" description="Disordered" evidence="1">
    <location>
        <begin position="592"/>
        <end position="686"/>
    </location>
</feature>
<feature type="compositionally biased region" description="Polar residues" evidence="1">
    <location>
        <begin position="452"/>
        <end position="461"/>
    </location>
</feature>
<feature type="compositionally biased region" description="Low complexity" evidence="1">
    <location>
        <begin position="321"/>
        <end position="333"/>
    </location>
</feature>
<feature type="compositionally biased region" description="Polar residues" evidence="1">
    <location>
        <begin position="744"/>
        <end position="766"/>
    </location>
</feature>
<feature type="region of interest" description="Disordered" evidence="1">
    <location>
        <begin position="287"/>
        <end position="333"/>
    </location>
</feature>
<accession>A0AAW0YY85</accession>
<dbReference type="AlphaFoldDB" id="A0AAW0YY85"/>
<feature type="compositionally biased region" description="Low complexity" evidence="1">
    <location>
        <begin position="798"/>
        <end position="831"/>
    </location>
</feature>
<feature type="region of interest" description="Disordered" evidence="1">
    <location>
        <begin position="143"/>
        <end position="269"/>
    </location>
</feature>
<feature type="compositionally biased region" description="Low complexity" evidence="1">
    <location>
        <begin position="181"/>
        <end position="193"/>
    </location>
</feature>
<keyword evidence="3" id="KW-1185">Reference proteome</keyword>
<feature type="region of interest" description="Disordered" evidence="1">
    <location>
        <begin position="406"/>
        <end position="580"/>
    </location>
</feature>
<feature type="compositionally biased region" description="Low complexity" evidence="1">
    <location>
        <begin position="205"/>
        <end position="224"/>
    </location>
</feature>
<protein>
    <submittedName>
        <fullName evidence="2">Uncharacterized protein</fullName>
    </submittedName>
</protein>
<feature type="compositionally biased region" description="Polar residues" evidence="1">
    <location>
        <begin position="601"/>
        <end position="630"/>
    </location>
</feature>
<feature type="compositionally biased region" description="Polar residues" evidence="1">
    <location>
        <begin position="295"/>
        <end position="308"/>
    </location>
</feature>
<feature type="compositionally biased region" description="Basic and acidic residues" evidence="1">
    <location>
        <begin position="924"/>
        <end position="950"/>
    </location>
</feature>
<evidence type="ECO:0000313" key="3">
    <source>
        <dbReference type="Proteomes" id="UP001388673"/>
    </source>
</evidence>
<gene>
    <name evidence="2" type="ORF">IAR55_003783</name>
</gene>
<evidence type="ECO:0000256" key="1">
    <source>
        <dbReference type="SAM" id="MobiDB-lite"/>
    </source>
</evidence>
<dbReference type="GeneID" id="92181041"/>
<feature type="region of interest" description="Disordered" evidence="1">
    <location>
        <begin position="705"/>
        <end position="1026"/>
    </location>
</feature>
<evidence type="ECO:0000313" key="2">
    <source>
        <dbReference type="EMBL" id="KAK8853082.1"/>
    </source>
</evidence>
<proteinExistence type="predicted"/>
<dbReference type="Proteomes" id="UP001388673">
    <property type="component" value="Unassembled WGS sequence"/>
</dbReference>
<feature type="compositionally biased region" description="Low complexity" evidence="1">
    <location>
        <begin position="667"/>
        <end position="678"/>
    </location>
</feature>
<name>A0AAW0YY85_9TREE</name>
<dbReference type="EMBL" id="JBCAWK010000007">
    <property type="protein sequence ID" value="KAK8853082.1"/>
    <property type="molecule type" value="Genomic_DNA"/>
</dbReference>
<feature type="compositionally biased region" description="Low complexity" evidence="1">
    <location>
        <begin position="27"/>
        <end position="38"/>
    </location>
</feature>
<feature type="region of interest" description="Disordered" evidence="1">
    <location>
        <begin position="27"/>
        <end position="75"/>
    </location>
</feature>
<reference evidence="2 3" key="1">
    <citation type="journal article" date="2024" name="bioRxiv">
        <title>Comparative genomics of Cryptococcus and Kwoniella reveals pathogenesis evolution and contrasting karyotype dynamics via intercentromeric recombination or chromosome fusion.</title>
        <authorList>
            <person name="Coelho M.A."/>
            <person name="David-Palma M."/>
            <person name="Shea T."/>
            <person name="Bowers K."/>
            <person name="McGinley-Smith S."/>
            <person name="Mohammad A.W."/>
            <person name="Gnirke A."/>
            <person name="Yurkov A.M."/>
            <person name="Nowrousian M."/>
            <person name="Sun S."/>
            <person name="Cuomo C.A."/>
            <person name="Heitman J."/>
        </authorList>
    </citation>
    <scope>NUCLEOTIDE SEQUENCE [LARGE SCALE GENOMIC DNA]</scope>
    <source>
        <strain evidence="2 3">CBS 13917</strain>
    </source>
</reference>
<dbReference type="RefSeq" id="XP_066802268.1">
    <property type="nucleotide sequence ID" value="XM_066946889.1"/>
</dbReference>
<feature type="compositionally biased region" description="Basic and acidic residues" evidence="1">
    <location>
        <begin position="871"/>
        <end position="911"/>
    </location>
</feature>
<feature type="compositionally biased region" description="Low complexity" evidence="1">
    <location>
        <begin position="495"/>
        <end position="514"/>
    </location>
</feature>
<dbReference type="KEGG" id="kne:92181041"/>
<organism evidence="2 3">
    <name type="scientific">Kwoniella newhampshirensis</name>
    <dbReference type="NCBI Taxonomy" id="1651941"/>
    <lineage>
        <taxon>Eukaryota</taxon>
        <taxon>Fungi</taxon>
        <taxon>Dikarya</taxon>
        <taxon>Basidiomycota</taxon>
        <taxon>Agaricomycotina</taxon>
        <taxon>Tremellomycetes</taxon>
        <taxon>Tremellales</taxon>
        <taxon>Cryptococcaceae</taxon>
        <taxon>Kwoniella</taxon>
    </lineage>
</organism>